<feature type="transmembrane region" description="Helical" evidence="10">
    <location>
        <begin position="176"/>
        <end position="194"/>
    </location>
</feature>
<evidence type="ECO:0000256" key="1">
    <source>
        <dbReference type="ARBA" id="ARBA00002672"/>
    </source>
</evidence>
<proteinExistence type="inferred from homology"/>
<name>A0A4Q1CFQ2_9BACT</name>
<keyword evidence="6" id="KW-1003">Cell membrane</keyword>
<dbReference type="PANTHER" id="PTHR36122">
    <property type="entry name" value="NICOTINAMIDE RIBOSIDE TRANSPORTER PNUC"/>
    <property type="match status" value="1"/>
</dbReference>
<dbReference type="EMBL" id="SDHW01000005">
    <property type="protein sequence ID" value="RXK58856.1"/>
    <property type="molecule type" value="Genomic_DNA"/>
</dbReference>
<protein>
    <recommendedName>
        <fullName evidence="4">Nicotinamide riboside transporter PnuC</fullName>
    </recommendedName>
</protein>
<sequence>MNIHEWVQTFLQQLKAVPLLEWIGVGFGVAEVLLARANKIALYPCGIIAVVISTYIFFDAGLYAESALNLYYFIMSIYGWWWWVKRKDHAAPPISRATKRDWITTIAIVVAAFVLLYTVLVNFTDSTVPLADSWVSATAWAGMWLLAKRKIENWILLNISNAFAIPLLLYKGLPLYAALTLFLFIIAVLGYIDWNKTLKQTKHATAVE</sequence>
<comment type="function">
    <text evidence="1">Required for nicotinamide riboside transport across the inner membrane.</text>
</comment>
<evidence type="ECO:0000256" key="9">
    <source>
        <dbReference type="ARBA" id="ARBA00023136"/>
    </source>
</evidence>
<evidence type="ECO:0000256" key="7">
    <source>
        <dbReference type="ARBA" id="ARBA00022692"/>
    </source>
</evidence>
<evidence type="ECO:0000256" key="3">
    <source>
        <dbReference type="ARBA" id="ARBA00006669"/>
    </source>
</evidence>
<keyword evidence="12" id="KW-1185">Reference proteome</keyword>
<evidence type="ECO:0000256" key="6">
    <source>
        <dbReference type="ARBA" id="ARBA00022475"/>
    </source>
</evidence>
<dbReference type="AlphaFoldDB" id="A0A4Q1CFQ2"/>
<feature type="transmembrane region" description="Helical" evidence="10">
    <location>
        <begin position="41"/>
        <end position="58"/>
    </location>
</feature>
<keyword evidence="8 10" id="KW-1133">Transmembrane helix</keyword>
<dbReference type="PANTHER" id="PTHR36122:SF2">
    <property type="entry name" value="NICOTINAMIDE RIBOSIDE TRANSPORTER PNUC"/>
    <property type="match status" value="1"/>
</dbReference>
<dbReference type="GO" id="GO:0005886">
    <property type="term" value="C:plasma membrane"/>
    <property type="evidence" value="ECO:0007669"/>
    <property type="project" value="UniProtKB-SubCell"/>
</dbReference>
<evidence type="ECO:0000313" key="11">
    <source>
        <dbReference type="EMBL" id="RXK58856.1"/>
    </source>
</evidence>
<feature type="transmembrane region" description="Helical" evidence="10">
    <location>
        <begin position="103"/>
        <end position="123"/>
    </location>
</feature>
<reference evidence="11 12" key="1">
    <citation type="submission" date="2019-01" db="EMBL/GenBank/DDBJ databases">
        <title>Lacibacter sp. strain TTM-7.</title>
        <authorList>
            <person name="Chen W.-M."/>
        </authorList>
    </citation>
    <scope>NUCLEOTIDE SEQUENCE [LARGE SCALE GENOMIC DNA]</scope>
    <source>
        <strain evidence="11 12">TTM-7</strain>
    </source>
</reference>
<evidence type="ECO:0000256" key="4">
    <source>
        <dbReference type="ARBA" id="ARBA00017522"/>
    </source>
</evidence>
<keyword evidence="5" id="KW-0813">Transport</keyword>
<gene>
    <name evidence="11" type="ORF">ESA94_15825</name>
</gene>
<dbReference type="InterPro" id="IPR006419">
    <property type="entry name" value="NMN_transpt_PnuC"/>
</dbReference>
<keyword evidence="9 10" id="KW-0472">Membrane</keyword>
<comment type="caution">
    <text evidence="11">The sequence shown here is derived from an EMBL/GenBank/DDBJ whole genome shotgun (WGS) entry which is preliminary data.</text>
</comment>
<evidence type="ECO:0000256" key="2">
    <source>
        <dbReference type="ARBA" id="ARBA00004651"/>
    </source>
</evidence>
<evidence type="ECO:0000256" key="8">
    <source>
        <dbReference type="ARBA" id="ARBA00022989"/>
    </source>
</evidence>
<dbReference type="RefSeq" id="WP_129131912.1">
    <property type="nucleotide sequence ID" value="NZ_SDHW01000005.1"/>
</dbReference>
<dbReference type="Proteomes" id="UP000290204">
    <property type="component" value="Unassembled WGS sequence"/>
</dbReference>
<evidence type="ECO:0000313" key="12">
    <source>
        <dbReference type="Proteomes" id="UP000290204"/>
    </source>
</evidence>
<dbReference type="NCBIfam" id="TIGR01528">
    <property type="entry name" value="NMN_trans_PnuC"/>
    <property type="match status" value="1"/>
</dbReference>
<feature type="transmembrane region" description="Helical" evidence="10">
    <location>
        <begin position="64"/>
        <end position="83"/>
    </location>
</feature>
<organism evidence="11 12">
    <name type="scientific">Lacibacter luteus</name>
    <dbReference type="NCBI Taxonomy" id="2508719"/>
    <lineage>
        <taxon>Bacteria</taxon>
        <taxon>Pseudomonadati</taxon>
        <taxon>Bacteroidota</taxon>
        <taxon>Chitinophagia</taxon>
        <taxon>Chitinophagales</taxon>
        <taxon>Chitinophagaceae</taxon>
        <taxon>Lacibacter</taxon>
    </lineage>
</organism>
<evidence type="ECO:0000256" key="5">
    <source>
        <dbReference type="ARBA" id="ARBA00022448"/>
    </source>
</evidence>
<evidence type="ECO:0000256" key="10">
    <source>
        <dbReference type="SAM" id="Phobius"/>
    </source>
</evidence>
<dbReference type="Pfam" id="PF04973">
    <property type="entry name" value="NMN_transporter"/>
    <property type="match status" value="1"/>
</dbReference>
<keyword evidence="7 10" id="KW-0812">Transmembrane</keyword>
<comment type="subcellular location">
    <subcellularLocation>
        <location evidence="2">Cell membrane</location>
        <topology evidence="2">Multi-pass membrane protein</topology>
    </subcellularLocation>
</comment>
<dbReference type="OrthoDB" id="9791248at2"/>
<comment type="similarity">
    <text evidence="3">Belongs to the nicotinamide ribonucleoside (NR) uptake permease (TC 4.B.1) family.</text>
</comment>
<dbReference type="GO" id="GO:0034257">
    <property type="term" value="F:nicotinamide riboside transmembrane transporter activity"/>
    <property type="evidence" value="ECO:0007669"/>
    <property type="project" value="InterPro"/>
</dbReference>
<accession>A0A4Q1CFQ2</accession>